<reference evidence="1 2" key="1">
    <citation type="submission" date="2022-10" db="EMBL/GenBank/DDBJ databases">
        <authorList>
            <person name="Xie J."/>
            <person name="Shen N."/>
        </authorList>
    </citation>
    <scope>NUCLEOTIDE SEQUENCE [LARGE SCALE GENOMIC DNA]</scope>
    <source>
        <strain evidence="1 2">DSM 41681</strain>
    </source>
</reference>
<proteinExistence type="predicted"/>
<organism evidence="1 2">
    <name type="scientific">Streptomyces kunmingensis</name>
    <dbReference type="NCBI Taxonomy" id="68225"/>
    <lineage>
        <taxon>Bacteria</taxon>
        <taxon>Bacillati</taxon>
        <taxon>Actinomycetota</taxon>
        <taxon>Actinomycetes</taxon>
        <taxon>Kitasatosporales</taxon>
        <taxon>Streptomycetaceae</taxon>
        <taxon>Streptomyces</taxon>
    </lineage>
</organism>
<accession>A0ABU6C7Z2</accession>
<dbReference type="EMBL" id="JAOZYB010000068">
    <property type="protein sequence ID" value="MEB3960836.1"/>
    <property type="molecule type" value="Genomic_DNA"/>
</dbReference>
<evidence type="ECO:0000313" key="1">
    <source>
        <dbReference type="EMBL" id="MEB3960836.1"/>
    </source>
</evidence>
<evidence type="ECO:0000313" key="2">
    <source>
        <dbReference type="Proteomes" id="UP001352223"/>
    </source>
</evidence>
<keyword evidence="2" id="KW-1185">Reference proteome</keyword>
<gene>
    <name evidence="1" type="ORF">OKJ48_11360</name>
</gene>
<dbReference type="Proteomes" id="UP001352223">
    <property type="component" value="Unassembled WGS sequence"/>
</dbReference>
<comment type="caution">
    <text evidence="1">The sequence shown here is derived from an EMBL/GenBank/DDBJ whole genome shotgun (WGS) entry which is preliminary data.</text>
</comment>
<dbReference type="RefSeq" id="WP_324767999.1">
    <property type="nucleotide sequence ID" value="NZ_BAAATS010000028.1"/>
</dbReference>
<protein>
    <submittedName>
        <fullName evidence="1">Uncharacterized protein</fullName>
    </submittedName>
</protein>
<sequence>MATSLRDFAEQFEGRGGDADKAVTRILNSSEGWAVESMQKHWSHVKTGHLDKIP</sequence>
<name>A0ABU6C7Z2_9ACTN</name>